<evidence type="ECO:0000313" key="2">
    <source>
        <dbReference type="Proteomes" id="UP000007967"/>
    </source>
</evidence>
<keyword evidence="2" id="KW-1185">Reference proteome</keyword>
<protein>
    <submittedName>
        <fullName evidence="1">Uncharacterized protein</fullName>
    </submittedName>
</protein>
<accession>D2PYB4</accession>
<sequence length="185" mass="20804">MPTLLYKAAVRDLRGEHLLPLNQIRDRYPDLYDREVAKYAAWPEVTRHPVHPLACTWNDVLFFSPVHPGPIFDAIRASGRGVPALDYWTLDANLLPADRTCIRLMRYDPTHSAPGPEDFVPYSVRTVAELSSPSETALRRLRSLTADEPLLPWADIPHVLFRGSLPVSLFRDRSGRPVAQATGNA</sequence>
<reference evidence="2" key="1">
    <citation type="submission" date="2009-09" db="EMBL/GenBank/DDBJ databases">
        <title>The complete genome of Kribbella flavida DSM 17836.</title>
        <authorList>
            <consortium name="US DOE Joint Genome Institute (JGI-PGF)"/>
            <person name="Lucas S."/>
            <person name="Copeland A."/>
            <person name="Lapidus A."/>
            <person name="Glavina del Rio T."/>
            <person name="Dalin E."/>
            <person name="Tice H."/>
            <person name="Bruce D."/>
            <person name="Goodwin L."/>
            <person name="Pitluck S."/>
            <person name="Kyrpides N."/>
            <person name="Mavromatis K."/>
            <person name="Ivanova N."/>
            <person name="Saunders E."/>
            <person name="Brettin T."/>
            <person name="Detter J.C."/>
            <person name="Han C."/>
            <person name="Larimer F."/>
            <person name="Land M."/>
            <person name="Hauser L."/>
            <person name="Markowitz V."/>
            <person name="Cheng J.-F."/>
            <person name="Hugenholtz P."/>
            <person name="Woyke T."/>
            <person name="Wu D."/>
            <person name="Pukall R."/>
            <person name="Klenk H.-P."/>
            <person name="Eisen J.A."/>
        </authorList>
    </citation>
    <scope>NUCLEOTIDE SEQUENCE [LARGE SCALE GENOMIC DNA]</scope>
    <source>
        <strain evidence="2">DSM 17836 / JCM 10339 / NBRC 14399</strain>
    </source>
</reference>
<name>D2PYB4_KRIFD</name>
<dbReference type="OrthoDB" id="5295961at2"/>
<proteinExistence type="predicted"/>
<dbReference type="eggNOG" id="ENOG5032XCT">
    <property type="taxonomic scope" value="Bacteria"/>
</dbReference>
<dbReference type="EMBL" id="CP001736">
    <property type="protein sequence ID" value="ADB35482.1"/>
    <property type="molecule type" value="Genomic_DNA"/>
</dbReference>
<organism evidence="1 2">
    <name type="scientific">Kribbella flavida (strain DSM 17836 / JCM 10339 / NBRC 14399)</name>
    <dbReference type="NCBI Taxonomy" id="479435"/>
    <lineage>
        <taxon>Bacteria</taxon>
        <taxon>Bacillati</taxon>
        <taxon>Actinomycetota</taxon>
        <taxon>Actinomycetes</taxon>
        <taxon>Propionibacteriales</taxon>
        <taxon>Kribbellaceae</taxon>
        <taxon>Kribbella</taxon>
    </lineage>
</organism>
<evidence type="ECO:0000313" key="1">
    <source>
        <dbReference type="EMBL" id="ADB35482.1"/>
    </source>
</evidence>
<reference evidence="1 2" key="2">
    <citation type="journal article" date="2010" name="Stand. Genomic Sci.">
        <title>Complete genome sequence of Kribbella flavida type strain (IFO 14399).</title>
        <authorList>
            <person name="Pukall R."/>
            <person name="Lapidus A."/>
            <person name="Glavina Del Rio T."/>
            <person name="Copeland A."/>
            <person name="Tice H."/>
            <person name="Cheng J.-F."/>
            <person name="Lucas S."/>
            <person name="Chen F."/>
            <person name="Nolan M."/>
            <person name="LaButti K."/>
            <person name="Pati A."/>
            <person name="Ivanova N."/>
            <person name="Mavrommatis K."/>
            <person name="Mikhailova N."/>
            <person name="Pitluck S."/>
            <person name="Bruce D."/>
            <person name="Goodwin L."/>
            <person name="Land M."/>
            <person name="Hauser L."/>
            <person name="Chang Y.-J."/>
            <person name="Jeffries C.D."/>
            <person name="Chen A."/>
            <person name="Palaniappan K."/>
            <person name="Chain P."/>
            <person name="Rohde M."/>
            <person name="Goeker M."/>
            <person name="Bristow J."/>
            <person name="Eisen J.A."/>
            <person name="Markowitz V."/>
            <person name="Hugenholtz P."/>
            <person name="Kyrpides N.C."/>
            <person name="Klenk H.-P."/>
            <person name="Brettin T."/>
        </authorList>
    </citation>
    <scope>NUCLEOTIDE SEQUENCE [LARGE SCALE GENOMIC DNA]</scope>
    <source>
        <strain evidence="2">DSM 17836 / JCM 10339 / NBRC 14399</strain>
    </source>
</reference>
<dbReference type="STRING" id="479435.Kfla_6485"/>
<gene>
    <name evidence="1" type="ordered locus">Kfla_6485</name>
</gene>
<dbReference type="HOGENOM" id="CLU_1502892_0_0_11"/>
<dbReference type="KEGG" id="kfl:Kfla_6485"/>
<dbReference type="Proteomes" id="UP000007967">
    <property type="component" value="Chromosome"/>
</dbReference>
<dbReference type="AlphaFoldDB" id="D2PYB4"/>
<dbReference type="RefSeq" id="WP_012924034.1">
    <property type="nucleotide sequence ID" value="NC_013729.1"/>
</dbReference>